<evidence type="ECO:0000256" key="6">
    <source>
        <dbReference type="ARBA" id="ARBA00023136"/>
    </source>
</evidence>
<feature type="domain" description="ABC transmembrane type-1" evidence="8">
    <location>
        <begin position="90"/>
        <end position="282"/>
    </location>
</feature>
<dbReference type="CDD" id="cd06261">
    <property type="entry name" value="TM_PBP2"/>
    <property type="match status" value="1"/>
</dbReference>
<feature type="transmembrane region" description="Helical" evidence="7">
    <location>
        <begin position="25"/>
        <end position="46"/>
    </location>
</feature>
<name>A0A1M5J7B0_9HYPH</name>
<dbReference type="OrthoDB" id="9815445at2"/>
<dbReference type="PROSITE" id="PS50928">
    <property type="entry name" value="ABC_TM1"/>
    <property type="match status" value="1"/>
</dbReference>
<reference evidence="9 10" key="1">
    <citation type="submission" date="2016-11" db="EMBL/GenBank/DDBJ databases">
        <authorList>
            <person name="Jaros S."/>
            <person name="Januszkiewicz K."/>
            <person name="Wedrychowicz H."/>
        </authorList>
    </citation>
    <scope>NUCLEOTIDE SEQUENCE [LARGE SCALE GENOMIC DNA]</scope>
    <source>
        <strain evidence="9 10">DSM 19436</strain>
    </source>
</reference>
<dbReference type="GO" id="GO:0055085">
    <property type="term" value="P:transmembrane transport"/>
    <property type="evidence" value="ECO:0007669"/>
    <property type="project" value="InterPro"/>
</dbReference>
<accession>A0A1M5J7B0</accession>
<organism evidence="9 10">
    <name type="scientific">Kaistia soli DSM 19436</name>
    <dbReference type="NCBI Taxonomy" id="1122133"/>
    <lineage>
        <taxon>Bacteria</taxon>
        <taxon>Pseudomonadati</taxon>
        <taxon>Pseudomonadota</taxon>
        <taxon>Alphaproteobacteria</taxon>
        <taxon>Hyphomicrobiales</taxon>
        <taxon>Kaistiaceae</taxon>
        <taxon>Kaistia</taxon>
    </lineage>
</organism>
<keyword evidence="6 7" id="KW-0472">Membrane</keyword>
<dbReference type="PANTHER" id="PTHR43744:SF6">
    <property type="entry name" value="ABC TRANSPORTER PERMEASE PROTEIN YESQ-RELATED"/>
    <property type="match status" value="1"/>
</dbReference>
<feature type="transmembrane region" description="Helical" evidence="7">
    <location>
        <begin position="264"/>
        <end position="287"/>
    </location>
</feature>
<evidence type="ECO:0000256" key="2">
    <source>
        <dbReference type="ARBA" id="ARBA00022448"/>
    </source>
</evidence>
<protein>
    <submittedName>
        <fullName evidence="9">Multiple sugar transport system permease protein</fullName>
    </submittedName>
</protein>
<dbReference type="InterPro" id="IPR000515">
    <property type="entry name" value="MetI-like"/>
</dbReference>
<proteinExistence type="inferred from homology"/>
<feature type="transmembrane region" description="Helical" evidence="7">
    <location>
        <begin position="125"/>
        <end position="149"/>
    </location>
</feature>
<keyword evidence="5 7" id="KW-1133">Transmembrane helix</keyword>
<evidence type="ECO:0000313" key="9">
    <source>
        <dbReference type="EMBL" id="SHG35903.1"/>
    </source>
</evidence>
<evidence type="ECO:0000256" key="7">
    <source>
        <dbReference type="RuleBase" id="RU363032"/>
    </source>
</evidence>
<comment type="subcellular location">
    <subcellularLocation>
        <location evidence="1 7">Cell membrane</location>
        <topology evidence="1 7">Multi-pass membrane protein</topology>
    </subcellularLocation>
</comment>
<dbReference type="EMBL" id="FQUP01000004">
    <property type="protein sequence ID" value="SHG35903.1"/>
    <property type="molecule type" value="Genomic_DNA"/>
</dbReference>
<dbReference type="InterPro" id="IPR035906">
    <property type="entry name" value="MetI-like_sf"/>
</dbReference>
<dbReference type="PANTHER" id="PTHR43744">
    <property type="entry name" value="ABC TRANSPORTER PERMEASE PROTEIN MG189-RELATED-RELATED"/>
    <property type="match status" value="1"/>
</dbReference>
<keyword evidence="10" id="KW-1185">Reference proteome</keyword>
<dbReference type="GO" id="GO:0005886">
    <property type="term" value="C:plasma membrane"/>
    <property type="evidence" value="ECO:0007669"/>
    <property type="project" value="UniProtKB-SubCell"/>
</dbReference>
<dbReference type="Proteomes" id="UP000184485">
    <property type="component" value="Unassembled WGS sequence"/>
</dbReference>
<dbReference type="SUPFAM" id="SSF161098">
    <property type="entry name" value="MetI-like"/>
    <property type="match status" value="1"/>
</dbReference>
<evidence type="ECO:0000256" key="3">
    <source>
        <dbReference type="ARBA" id="ARBA00022475"/>
    </source>
</evidence>
<dbReference type="Pfam" id="PF00528">
    <property type="entry name" value="BPD_transp_1"/>
    <property type="match status" value="1"/>
</dbReference>
<comment type="similarity">
    <text evidence="7">Belongs to the binding-protein-dependent transport system permease family.</text>
</comment>
<evidence type="ECO:0000256" key="5">
    <source>
        <dbReference type="ARBA" id="ARBA00022989"/>
    </source>
</evidence>
<evidence type="ECO:0000259" key="8">
    <source>
        <dbReference type="PROSITE" id="PS50928"/>
    </source>
</evidence>
<evidence type="ECO:0000256" key="1">
    <source>
        <dbReference type="ARBA" id="ARBA00004651"/>
    </source>
</evidence>
<keyword evidence="4 7" id="KW-0812">Transmembrane</keyword>
<feature type="transmembrane region" description="Helical" evidence="7">
    <location>
        <begin position="161"/>
        <end position="181"/>
    </location>
</feature>
<evidence type="ECO:0000313" key="10">
    <source>
        <dbReference type="Proteomes" id="UP000184485"/>
    </source>
</evidence>
<dbReference type="STRING" id="1122133.SAMN02745157_4111"/>
<dbReference type="Gene3D" id="1.10.3720.10">
    <property type="entry name" value="MetI-like"/>
    <property type="match status" value="1"/>
</dbReference>
<evidence type="ECO:0000256" key="4">
    <source>
        <dbReference type="ARBA" id="ARBA00022692"/>
    </source>
</evidence>
<sequence length="297" mass="33733">MITDVQRLTVVTGDSGETTRLRKGALSLLAHGLLTLASILMLYPLLWMLSASFRPENEIFTATSLWPSSWSIQSYIRGWTGLRIGFDTFFLNSLIIAVLAIIGNLATCSLAAFAFARLEFRGRRFWFAMMLGTLMLPYQVTLIPQYVLFHQLGWVNTFLPLVVPKFLAADSFFIFLMVQFFRGLPKELDEAAMMDGCSPWRIYWKILLPLSTPVLATAAIFTFIWTWDDFFAPLIYLSDIRTYTVQLALRTFVDSSAESDWGGLFAMSTLTLVPVFIFFLVFQRLLIEGIATTGMKR</sequence>
<keyword evidence="3" id="KW-1003">Cell membrane</keyword>
<dbReference type="AlphaFoldDB" id="A0A1M5J7B0"/>
<feature type="transmembrane region" description="Helical" evidence="7">
    <location>
        <begin position="89"/>
        <end position="113"/>
    </location>
</feature>
<keyword evidence="2 7" id="KW-0813">Transport</keyword>
<keyword evidence="9" id="KW-0762">Sugar transport</keyword>
<gene>
    <name evidence="9" type="ORF">SAMN02745157_4111</name>
</gene>
<feature type="transmembrane region" description="Helical" evidence="7">
    <location>
        <begin position="202"/>
        <end position="227"/>
    </location>
</feature>